<dbReference type="OrthoDB" id="423607at2759"/>
<organism evidence="1 2">
    <name type="scientific">Vanilla planifolia</name>
    <name type="common">Vanilla</name>
    <dbReference type="NCBI Taxonomy" id="51239"/>
    <lineage>
        <taxon>Eukaryota</taxon>
        <taxon>Viridiplantae</taxon>
        <taxon>Streptophyta</taxon>
        <taxon>Embryophyta</taxon>
        <taxon>Tracheophyta</taxon>
        <taxon>Spermatophyta</taxon>
        <taxon>Magnoliopsida</taxon>
        <taxon>Liliopsida</taxon>
        <taxon>Asparagales</taxon>
        <taxon>Orchidaceae</taxon>
        <taxon>Vanilloideae</taxon>
        <taxon>Vanilleae</taxon>
        <taxon>Vanilla</taxon>
    </lineage>
</organism>
<evidence type="ECO:0000313" key="2">
    <source>
        <dbReference type="Proteomes" id="UP000636800"/>
    </source>
</evidence>
<proteinExistence type="predicted"/>
<gene>
    <name evidence="1" type="ORF">HPP92_027305</name>
</gene>
<reference evidence="1 2" key="1">
    <citation type="journal article" date="2020" name="Nat. Food">
        <title>A phased Vanilla planifolia genome enables genetic improvement of flavour and production.</title>
        <authorList>
            <person name="Hasing T."/>
            <person name="Tang H."/>
            <person name="Brym M."/>
            <person name="Khazi F."/>
            <person name="Huang T."/>
            <person name="Chambers A.H."/>
        </authorList>
    </citation>
    <scope>NUCLEOTIDE SEQUENCE [LARGE SCALE GENOMIC DNA]</scope>
    <source>
        <tissue evidence="1">Leaf</tissue>
    </source>
</reference>
<dbReference type="AlphaFoldDB" id="A0A835U4S7"/>
<comment type="caution">
    <text evidence="1">The sequence shown here is derived from an EMBL/GenBank/DDBJ whole genome shotgun (WGS) entry which is preliminary data.</text>
</comment>
<keyword evidence="2" id="KW-1185">Reference proteome</keyword>
<protein>
    <submittedName>
        <fullName evidence="1">Uncharacterized protein</fullName>
    </submittedName>
</protein>
<dbReference type="EMBL" id="JADCNL010000175">
    <property type="protein sequence ID" value="KAG0449574.1"/>
    <property type="molecule type" value="Genomic_DNA"/>
</dbReference>
<sequence>MKEGEKEETKDLSKRDPKLVEGQLVFLGGRLLGASAATQRRDKHRPLLG</sequence>
<name>A0A835U4S7_VANPL</name>
<dbReference type="Proteomes" id="UP000636800">
    <property type="component" value="Unassembled WGS sequence"/>
</dbReference>
<evidence type="ECO:0000313" key="1">
    <source>
        <dbReference type="EMBL" id="KAG0449574.1"/>
    </source>
</evidence>
<accession>A0A835U4S7</accession>